<evidence type="ECO:0000256" key="9">
    <source>
        <dbReference type="ARBA" id="ARBA00045876"/>
    </source>
</evidence>
<sequence>MSAAIEGLPSVETLRARLVDRNAPLLSRMRTLFSLRNVPGKDSIDALAAALDDPSALLKHEIAYAMGQMQDTYAIPILTRVLSDTEEDAMVRHEAAEALGAIGDPQCLELLRKHADNDCREVRETCELSLDRIAWKKAAGEGAEDLTEKRFRSVDPAPPVELEGLSEEEKVTKLRAILMDQSERLFQRYRAMFALRDLNTDASALAIADALFDPSALLCHEVAFVLGQMQRPCTEEALAKALSDPSLNKMVRHEAAEALGSVSPSPTAISLLRQYLAEEKDDVVRDSCAIALDIADYVQSGDFQYADVKA</sequence>
<evidence type="ECO:0000256" key="8">
    <source>
        <dbReference type="ARBA" id="ARBA00023256"/>
    </source>
</evidence>
<dbReference type="EC" id="1.14.99.29" evidence="10"/>
<keyword evidence="8 10" id="KW-0386">Hypusine biosynthesis</keyword>
<dbReference type="Gene3D" id="1.25.10.10">
    <property type="entry name" value="Leucine-rich Repeat Variant"/>
    <property type="match status" value="2"/>
</dbReference>
<proteinExistence type="inferred from homology"/>
<feature type="binding site" evidence="10">
    <location>
        <position position="61"/>
    </location>
    <ligand>
        <name>Fe cation</name>
        <dbReference type="ChEBI" id="CHEBI:24875"/>
        <label>1</label>
    </ligand>
</feature>
<feature type="repeat" description="HEAT" evidence="11">
    <location>
        <begin position="74"/>
        <end position="114"/>
    </location>
</feature>
<organism evidence="12">
    <name type="scientific">Palpitomonas bilix</name>
    <dbReference type="NCBI Taxonomy" id="652834"/>
    <lineage>
        <taxon>Eukaryota</taxon>
        <taxon>Eukaryota incertae sedis</taxon>
    </lineage>
</organism>
<evidence type="ECO:0000256" key="4">
    <source>
        <dbReference type="ARBA" id="ARBA00022737"/>
    </source>
</evidence>
<dbReference type="UniPathway" id="UPA00354"/>
<keyword evidence="3 10" id="KW-0479">Metal-binding</keyword>
<evidence type="ECO:0000256" key="10">
    <source>
        <dbReference type="HAMAP-Rule" id="MF_03101"/>
    </source>
</evidence>
<evidence type="ECO:0000256" key="3">
    <source>
        <dbReference type="ARBA" id="ARBA00022723"/>
    </source>
</evidence>
<gene>
    <name evidence="12" type="ORF">PBIL07802_LOCUS1195</name>
</gene>
<dbReference type="EMBL" id="HBIB01001744">
    <property type="protein sequence ID" value="CAE0239051.1"/>
    <property type="molecule type" value="Transcribed_RNA"/>
</dbReference>
<protein>
    <recommendedName>
        <fullName evidence="10">Deoxyhypusine hydroxylase</fullName>
        <shortName evidence="10">DOHH</shortName>
        <ecNumber evidence="10">1.14.99.29</ecNumber>
    </recommendedName>
    <alternativeName>
        <fullName evidence="10">Deoxyhypusine dioxygenase</fullName>
    </alternativeName>
    <alternativeName>
        <fullName evidence="10">Deoxyhypusine monooxygenase</fullName>
    </alternativeName>
</protein>
<feature type="binding site" evidence="10">
    <location>
        <position position="221"/>
    </location>
    <ligand>
        <name>Fe cation</name>
        <dbReference type="ChEBI" id="CHEBI:24875"/>
        <label>2</label>
    </ligand>
</feature>
<dbReference type="PANTHER" id="PTHR12697">
    <property type="entry name" value="PBS LYASE HEAT-LIKE PROTEIN"/>
    <property type="match status" value="1"/>
</dbReference>
<comment type="similarity">
    <text evidence="10">Belongs to the deoxyhypusine hydroxylase family.</text>
</comment>
<feature type="binding site" evidence="10">
    <location>
        <position position="220"/>
    </location>
    <ligand>
        <name>Fe cation</name>
        <dbReference type="ChEBI" id="CHEBI:24875"/>
        <label>2</label>
    </ligand>
</feature>
<dbReference type="SMART" id="SM00567">
    <property type="entry name" value="EZ_HEAT"/>
    <property type="match status" value="6"/>
</dbReference>
<evidence type="ECO:0000256" key="1">
    <source>
        <dbReference type="ARBA" id="ARBA00000068"/>
    </source>
</evidence>
<dbReference type="PROSITE" id="PS50077">
    <property type="entry name" value="HEAT_REPEAT"/>
    <property type="match status" value="1"/>
</dbReference>
<dbReference type="AlphaFoldDB" id="A0A7S3FXR1"/>
<dbReference type="InterPro" id="IPR016024">
    <property type="entry name" value="ARM-type_fold"/>
</dbReference>
<name>A0A7S3FXR1_9EUKA</name>
<feature type="binding site" evidence="10">
    <location>
        <position position="60"/>
    </location>
    <ligand>
        <name>Fe cation</name>
        <dbReference type="ChEBI" id="CHEBI:24875"/>
        <label>1</label>
    </ligand>
</feature>
<evidence type="ECO:0000256" key="5">
    <source>
        <dbReference type="ARBA" id="ARBA00023002"/>
    </source>
</evidence>
<dbReference type="SUPFAM" id="SSF48371">
    <property type="entry name" value="ARM repeat"/>
    <property type="match status" value="1"/>
</dbReference>
<dbReference type="InterPro" id="IPR004155">
    <property type="entry name" value="PBS_lyase_HEAT"/>
</dbReference>
<accession>A0A7S3FXR1</accession>
<evidence type="ECO:0000256" key="6">
    <source>
        <dbReference type="ARBA" id="ARBA00023004"/>
    </source>
</evidence>
<dbReference type="GO" id="GO:0046872">
    <property type="term" value="F:metal ion binding"/>
    <property type="evidence" value="ECO:0007669"/>
    <property type="project" value="UniProtKB-KW"/>
</dbReference>
<comment type="cofactor">
    <cofactor evidence="10">
        <name>Fe(2+)</name>
        <dbReference type="ChEBI" id="CHEBI:29033"/>
    </cofactor>
    <text evidence="10">Binds 2 Fe(2+) ions per subunit.</text>
</comment>
<evidence type="ECO:0000313" key="12">
    <source>
        <dbReference type="EMBL" id="CAE0239051.1"/>
    </source>
</evidence>
<dbReference type="InterPro" id="IPR021133">
    <property type="entry name" value="HEAT_type_2"/>
</dbReference>
<keyword evidence="7 10" id="KW-0503">Monooxygenase</keyword>
<keyword evidence="5 10" id="KW-0560">Oxidoreductase</keyword>
<feature type="binding site" evidence="10">
    <location>
        <position position="94"/>
    </location>
    <ligand>
        <name>Fe cation</name>
        <dbReference type="ChEBI" id="CHEBI:24875"/>
        <label>1</label>
    </ligand>
</feature>
<comment type="catalytic activity">
    <reaction evidence="1 10">
        <text>[eIF5A protein]-deoxyhypusine + AH2 + O2 = [eIF5A protein]-hypusine + A + H2O</text>
        <dbReference type="Rhea" id="RHEA:14101"/>
        <dbReference type="Rhea" id="RHEA-COMP:10144"/>
        <dbReference type="Rhea" id="RHEA-COMP:12592"/>
        <dbReference type="ChEBI" id="CHEBI:13193"/>
        <dbReference type="ChEBI" id="CHEBI:15377"/>
        <dbReference type="ChEBI" id="CHEBI:15379"/>
        <dbReference type="ChEBI" id="CHEBI:17499"/>
        <dbReference type="ChEBI" id="CHEBI:82657"/>
        <dbReference type="ChEBI" id="CHEBI:91175"/>
        <dbReference type="EC" id="1.14.99.29"/>
    </reaction>
</comment>
<keyword evidence="6 10" id="KW-0408">Iron</keyword>
<comment type="pathway">
    <text evidence="2 10">Protein modification; eIF5A hypusination.</text>
</comment>
<feature type="binding site" evidence="10">
    <location>
        <position position="93"/>
    </location>
    <ligand>
        <name>Fe cation</name>
        <dbReference type="ChEBI" id="CHEBI:24875"/>
        <label>1</label>
    </ligand>
</feature>
<feature type="binding site" evidence="10">
    <location>
        <position position="253"/>
    </location>
    <ligand>
        <name>Fe cation</name>
        <dbReference type="ChEBI" id="CHEBI:24875"/>
        <label>2</label>
    </ligand>
</feature>
<evidence type="ECO:0000256" key="2">
    <source>
        <dbReference type="ARBA" id="ARBA00005041"/>
    </source>
</evidence>
<reference evidence="12" key="1">
    <citation type="submission" date="2021-01" db="EMBL/GenBank/DDBJ databases">
        <authorList>
            <person name="Corre E."/>
            <person name="Pelletier E."/>
            <person name="Niang G."/>
            <person name="Scheremetjew M."/>
            <person name="Finn R."/>
            <person name="Kale V."/>
            <person name="Holt S."/>
            <person name="Cochrane G."/>
            <person name="Meng A."/>
            <person name="Brown T."/>
            <person name="Cohen L."/>
        </authorList>
    </citation>
    <scope>NUCLEOTIDE SEQUENCE</scope>
    <source>
        <strain evidence="12">NIES-2562</strain>
    </source>
</reference>
<dbReference type="HAMAP" id="MF_03101">
    <property type="entry name" value="Deoxyhypusine_hydroxylase"/>
    <property type="match status" value="1"/>
</dbReference>
<dbReference type="GO" id="GO:0019135">
    <property type="term" value="F:deoxyhypusine monooxygenase activity"/>
    <property type="evidence" value="ECO:0007669"/>
    <property type="project" value="UniProtKB-UniRule"/>
</dbReference>
<dbReference type="PANTHER" id="PTHR12697:SF5">
    <property type="entry name" value="DEOXYHYPUSINE HYDROXYLASE"/>
    <property type="match status" value="1"/>
</dbReference>
<comment type="function">
    <text evidence="10">Catalyzes the hydroxylation of the N(6)-(4-aminobutyl)-L-lysine intermediate to form hypusine, an essential post-translational modification only found in mature eIF-5A factor.</text>
</comment>
<keyword evidence="4" id="KW-0677">Repeat</keyword>
<feature type="binding site" evidence="10">
    <location>
        <position position="254"/>
    </location>
    <ligand>
        <name>Fe cation</name>
        <dbReference type="ChEBI" id="CHEBI:24875"/>
        <label>2</label>
    </ligand>
</feature>
<evidence type="ECO:0000256" key="11">
    <source>
        <dbReference type="PROSITE-ProRule" id="PRU00103"/>
    </source>
</evidence>
<dbReference type="InterPro" id="IPR011989">
    <property type="entry name" value="ARM-like"/>
</dbReference>
<evidence type="ECO:0000256" key="7">
    <source>
        <dbReference type="ARBA" id="ARBA00023033"/>
    </source>
</evidence>
<comment type="function">
    <text evidence="9">Catalyzes the hydroxylation of the N(6)-(4-aminobutyl)-L-lysine intermediate produced by deoxyhypusine synthase/DHPS on a critical lysine of the eukaryotic translation initiation factor 5A/eIF-5A. This is the second step of the post-translational modification of that lysine into an unusual amino acid residue named hypusine. Hypusination is unique to mature eIF-5A factor and is essential for its function.</text>
</comment>
<dbReference type="Pfam" id="PF13646">
    <property type="entry name" value="HEAT_2"/>
    <property type="match status" value="2"/>
</dbReference>
<dbReference type="InterPro" id="IPR027517">
    <property type="entry name" value="Deoxyhypusine_hydroxylase"/>
</dbReference>